<dbReference type="SMART" id="SM00220">
    <property type="entry name" value="S_TKc"/>
    <property type="match status" value="1"/>
</dbReference>
<organism evidence="4 5">
    <name type="scientific">Punica granatum</name>
    <name type="common">Pomegranate</name>
    <dbReference type="NCBI Taxonomy" id="22663"/>
    <lineage>
        <taxon>Eukaryota</taxon>
        <taxon>Viridiplantae</taxon>
        <taxon>Streptophyta</taxon>
        <taxon>Embryophyta</taxon>
        <taxon>Tracheophyta</taxon>
        <taxon>Spermatophyta</taxon>
        <taxon>Magnoliopsida</taxon>
        <taxon>eudicotyledons</taxon>
        <taxon>Gunneridae</taxon>
        <taxon>Pentapetalae</taxon>
        <taxon>rosids</taxon>
        <taxon>malvids</taxon>
        <taxon>Myrtales</taxon>
        <taxon>Lythraceae</taxon>
        <taxon>Punica</taxon>
    </lineage>
</organism>
<dbReference type="Pfam" id="PF00069">
    <property type="entry name" value="Pkinase"/>
    <property type="match status" value="2"/>
</dbReference>
<dbReference type="Gene3D" id="1.10.510.10">
    <property type="entry name" value="Transferase(Phosphotransferase) domain 1"/>
    <property type="match status" value="2"/>
</dbReference>
<dbReference type="SUPFAM" id="SSF56112">
    <property type="entry name" value="Protein kinase-like (PK-like)"/>
    <property type="match status" value="2"/>
</dbReference>
<comment type="caution">
    <text evidence="4">The sequence shown here is derived from an EMBL/GenBank/DDBJ whole genome shotgun (WGS) entry which is preliminary data.</text>
</comment>
<proteinExistence type="predicted"/>
<accession>A0A218W740</accession>
<dbReference type="GO" id="GO:0005524">
    <property type="term" value="F:ATP binding"/>
    <property type="evidence" value="ECO:0007669"/>
    <property type="project" value="UniProtKB-KW"/>
</dbReference>
<dbReference type="Proteomes" id="UP000197138">
    <property type="component" value="Unassembled WGS sequence"/>
</dbReference>
<dbReference type="InterPro" id="IPR000719">
    <property type="entry name" value="Prot_kinase_dom"/>
</dbReference>
<sequence>MLLLVYHYMPNGSLDVHILCPPENAALGWNLRYKILSDVALALHYLHNEYDQKVLLRDLKANNTMLDGEFNARLSDFGLARAIDNGETSYAELDGVPGTFGYIARSASTLGRPQENRSNIMLDDEFNACLGDFGLARAIDNGKTSYAELDGVPGTFIFIAPGCLHTGKASRESDVYGLGAVILEVICGQRPWTKIGDFQLLVDWVWYLHRDGRLLEAVDGRLGGDYVAEEAQRLLFLGLACSHPIASERHKTQAIIQILSGSVPSPQVPPFKPPFVWPSMGPLNIDGDTIDTAPITSLAFGSGWTQRESFTGYSDSSFARNSKLPPGNIIEISKM</sequence>
<evidence type="ECO:0000313" key="5">
    <source>
        <dbReference type="Proteomes" id="UP000197138"/>
    </source>
</evidence>
<protein>
    <recommendedName>
        <fullName evidence="3">Protein kinase domain-containing protein</fullName>
    </recommendedName>
</protein>
<evidence type="ECO:0000259" key="3">
    <source>
        <dbReference type="PROSITE" id="PS50011"/>
    </source>
</evidence>
<keyword evidence="1" id="KW-0547">Nucleotide-binding</keyword>
<feature type="domain" description="Protein kinase" evidence="3">
    <location>
        <begin position="1"/>
        <end position="246"/>
    </location>
</feature>
<dbReference type="PANTHER" id="PTHR27007">
    <property type="match status" value="1"/>
</dbReference>
<dbReference type="EMBL" id="MTKT01005034">
    <property type="protein sequence ID" value="OWM68363.1"/>
    <property type="molecule type" value="Genomic_DNA"/>
</dbReference>
<dbReference type="PROSITE" id="PS50011">
    <property type="entry name" value="PROTEIN_KINASE_DOM"/>
    <property type="match status" value="1"/>
</dbReference>
<name>A0A218W740_PUNGR</name>
<dbReference type="InterPro" id="IPR050528">
    <property type="entry name" value="L-type_Lectin-RKs"/>
</dbReference>
<evidence type="ECO:0000256" key="1">
    <source>
        <dbReference type="ARBA" id="ARBA00022741"/>
    </source>
</evidence>
<reference evidence="5" key="1">
    <citation type="journal article" date="2017" name="Plant J.">
        <title>The pomegranate (Punica granatum L.) genome and the genomics of punicalagin biosynthesis.</title>
        <authorList>
            <person name="Qin G."/>
            <person name="Xu C."/>
            <person name="Ming R."/>
            <person name="Tang H."/>
            <person name="Guyot R."/>
            <person name="Kramer E.M."/>
            <person name="Hu Y."/>
            <person name="Yi X."/>
            <person name="Qi Y."/>
            <person name="Xu X."/>
            <person name="Gao Z."/>
            <person name="Pan H."/>
            <person name="Jian J."/>
            <person name="Tian Y."/>
            <person name="Yue Z."/>
            <person name="Xu Y."/>
        </authorList>
    </citation>
    <scope>NUCLEOTIDE SEQUENCE [LARGE SCALE GENOMIC DNA]</scope>
    <source>
        <strain evidence="5">cv. Dabenzi</strain>
    </source>
</reference>
<evidence type="ECO:0000256" key="2">
    <source>
        <dbReference type="ARBA" id="ARBA00022840"/>
    </source>
</evidence>
<dbReference type="GO" id="GO:0004672">
    <property type="term" value="F:protein kinase activity"/>
    <property type="evidence" value="ECO:0007669"/>
    <property type="project" value="InterPro"/>
</dbReference>
<keyword evidence="2" id="KW-0067">ATP-binding</keyword>
<dbReference type="InterPro" id="IPR011009">
    <property type="entry name" value="Kinase-like_dom_sf"/>
</dbReference>
<dbReference type="AlphaFoldDB" id="A0A218W740"/>
<evidence type="ECO:0000313" key="4">
    <source>
        <dbReference type="EMBL" id="OWM68363.1"/>
    </source>
</evidence>
<gene>
    <name evidence="4" type="ORF">CDL15_Pgr004845</name>
</gene>
<dbReference type="FunFam" id="1.10.510.10:FF:000444">
    <property type="entry name" value="probable L-type lectin-domain containing receptor kinase S.5"/>
    <property type="match status" value="1"/>
</dbReference>